<dbReference type="RefSeq" id="WP_106249314.1">
    <property type="nucleotide sequence ID" value="NZ_PVZC01000006.1"/>
</dbReference>
<dbReference type="OrthoDB" id="9812811at2"/>
<dbReference type="FunFam" id="3.40.30.10:FF:000267">
    <property type="entry name" value="Peroxidoxin bcpB"/>
    <property type="match status" value="1"/>
</dbReference>
<dbReference type="InterPro" id="IPR036249">
    <property type="entry name" value="Thioredoxin-like_sf"/>
</dbReference>
<evidence type="ECO:0000256" key="10">
    <source>
        <dbReference type="ARBA" id="ARBA00038489"/>
    </source>
</evidence>
<dbReference type="InterPro" id="IPR024706">
    <property type="entry name" value="Peroxiredoxin_AhpC-typ"/>
</dbReference>
<evidence type="ECO:0000313" key="16">
    <source>
        <dbReference type="Proteomes" id="UP000237846"/>
    </source>
</evidence>
<dbReference type="EC" id="1.11.1.24" evidence="3"/>
<dbReference type="GO" id="GO:0034599">
    <property type="term" value="P:cellular response to oxidative stress"/>
    <property type="evidence" value="ECO:0007669"/>
    <property type="project" value="TreeGrafter"/>
</dbReference>
<organism evidence="15 16">
    <name type="scientific">Allonocardiopsis opalescens</name>
    <dbReference type="NCBI Taxonomy" id="1144618"/>
    <lineage>
        <taxon>Bacteria</taxon>
        <taxon>Bacillati</taxon>
        <taxon>Actinomycetota</taxon>
        <taxon>Actinomycetes</taxon>
        <taxon>Streptosporangiales</taxon>
        <taxon>Allonocardiopsis</taxon>
    </lineage>
</organism>
<keyword evidence="7" id="KW-1015">Disulfide bond</keyword>
<evidence type="ECO:0000256" key="5">
    <source>
        <dbReference type="ARBA" id="ARBA00022862"/>
    </source>
</evidence>
<evidence type="ECO:0000256" key="7">
    <source>
        <dbReference type="ARBA" id="ARBA00023157"/>
    </source>
</evidence>
<dbReference type="PANTHER" id="PTHR42801">
    <property type="entry name" value="THIOREDOXIN-DEPENDENT PEROXIDE REDUCTASE"/>
    <property type="match status" value="1"/>
</dbReference>
<evidence type="ECO:0000259" key="14">
    <source>
        <dbReference type="PROSITE" id="PS51352"/>
    </source>
</evidence>
<evidence type="ECO:0000256" key="3">
    <source>
        <dbReference type="ARBA" id="ARBA00013017"/>
    </source>
</evidence>
<feature type="domain" description="Thioredoxin" evidence="14">
    <location>
        <begin position="1"/>
        <end position="151"/>
    </location>
</feature>
<keyword evidence="8" id="KW-0676">Redox-active center</keyword>
<dbReference type="PANTHER" id="PTHR42801:SF8">
    <property type="entry name" value="PEROXIREDOXIN RV1608C-RELATED"/>
    <property type="match status" value="1"/>
</dbReference>
<accession>A0A2T0Q0N5</accession>
<dbReference type="SUPFAM" id="SSF52833">
    <property type="entry name" value="Thioredoxin-like"/>
    <property type="match status" value="1"/>
</dbReference>
<evidence type="ECO:0000256" key="6">
    <source>
        <dbReference type="ARBA" id="ARBA00023002"/>
    </source>
</evidence>
<reference evidence="15 16" key="1">
    <citation type="submission" date="2018-03" db="EMBL/GenBank/DDBJ databases">
        <title>Genomic Encyclopedia of Archaeal and Bacterial Type Strains, Phase II (KMG-II): from individual species to whole genera.</title>
        <authorList>
            <person name="Goeker M."/>
        </authorList>
    </citation>
    <scope>NUCLEOTIDE SEQUENCE [LARGE SCALE GENOMIC DNA]</scope>
    <source>
        <strain evidence="15 16">DSM 45601</strain>
    </source>
</reference>
<dbReference type="Pfam" id="PF00578">
    <property type="entry name" value="AhpC-TSA"/>
    <property type="match status" value="1"/>
</dbReference>
<dbReference type="GO" id="GO:0045454">
    <property type="term" value="P:cell redox homeostasis"/>
    <property type="evidence" value="ECO:0007669"/>
    <property type="project" value="TreeGrafter"/>
</dbReference>
<dbReference type="InterPro" id="IPR050924">
    <property type="entry name" value="Peroxiredoxin_BCP/PrxQ"/>
</dbReference>
<comment type="similarity">
    <text evidence="10">Belongs to the peroxiredoxin family. BCP/PrxQ subfamily.</text>
</comment>
<name>A0A2T0Q0N5_9ACTN</name>
<evidence type="ECO:0000313" key="15">
    <source>
        <dbReference type="EMBL" id="PRX97326.1"/>
    </source>
</evidence>
<gene>
    <name evidence="15" type="ORF">CLV72_106363</name>
</gene>
<dbReference type="InterPro" id="IPR000866">
    <property type="entry name" value="AhpC/TSA"/>
</dbReference>
<evidence type="ECO:0000256" key="11">
    <source>
        <dbReference type="ARBA" id="ARBA00041373"/>
    </source>
</evidence>
<evidence type="ECO:0000256" key="12">
    <source>
        <dbReference type="ARBA" id="ARBA00049091"/>
    </source>
</evidence>
<keyword evidence="6" id="KW-0560">Oxidoreductase</keyword>
<evidence type="ECO:0000256" key="8">
    <source>
        <dbReference type="ARBA" id="ARBA00023284"/>
    </source>
</evidence>
<keyword evidence="16" id="KW-1185">Reference proteome</keyword>
<sequence length="155" mass="16757">MERGEPAPDFELPDQDGRPVSLTGLLREGPVALFFYPAAMTAGCTAQSCRFRDLAAEFAELGASRVGVSTDSVAKQREFAERNAFDYPLLSDPDAKVTAAYGVARGVAFAPTRRQTFVIGADRRIIEVVKSEIRMNVHADRALAALRRQAADPAG</sequence>
<dbReference type="AlphaFoldDB" id="A0A2T0Q0N5"/>
<evidence type="ECO:0000256" key="2">
    <source>
        <dbReference type="ARBA" id="ARBA00011245"/>
    </source>
</evidence>
<comment type="catalytic activity">
    <reaction evidence="12">
        <text>a hydroperoxide + [thioredoxin]-dithiol = an alcohol + [thioredoxin]-disulfide + H2O</text>
        <dbReference type="Rhea" id="RHEA:62620"/>
        <dbReference type="Rhea" id="RHEA-COMP:10698"/>
        <dbReference type="Rhea" id="RHEA-COMP:10700"/>
        <dbReference type="ChEBI" id="CHEBI:15377"/>
        <dbReference type="ChEBI" id="CHEBI:29950"/>
        <dbReference type="ChEBI" id="CHEBI:30879"/>
        <dbReference type="ChEBI" id="CHEBI:35924"/>
        <dbReference type="ChEBI" id="CHEBI:50058"/>
        <dbReference type="EC" id="1.11.1.24"/>
    </reaction>
</comment>
<evidence type="ECO:0000256" key="13">
    <source>
        <dbReference type="PIRSR" id="PIRSR000239-1"/>
    </source>
</evidence>
<comment type="caution">
    <text evidence="15">The sequence shown here is derived from an EMBL/GenBank/DDBJ whole genome shotgun (WGS) entry which is preliminary data.</text>
</comment>
<comment type="subunit">
    <text evidence="2">Monomer.</text>
</comment>
<dbReference type="GO" id="GO:0008379">
    <property type="term" value="F:thioredoxin peroxidase activity"/>
    <property type="evidence" value="ECO:0007669"/>
    <property type="project" value="TreeGrafter"/>
</dbReference>
<dbReference type="PROSITE" id="PS51352">
    <property type="entry name" value="THIOREDOXIN_2"/>
    <property type="match status" value="1"/>
</dbReference>
<evidence type="ECO:0000256" key="1">
    <source>
        <dbReference type="ARBA" id="ARBA00003330"/>
    </source>
</evidence>
<protein>
    <recommendedName>
        <fullName evidence="3">thioredoxin-dependent peroxiredoxin</fullName>
        <ecNumber evidence="3">1.11.1.24</ecNumber>
    </recommendedName>
    <alternativeName>
        <fullName evidence="11">Bacterioferritin comigratory protein</fullName>
    </alternativeName>
    <alternativeName>
        <fullName evidence="9">Thioredoxin peroxidase</fullName>
    </alternativeName>
</protein>
<evidence type="ECO:0000256" key="9">
    <source>
        <dbReference type="ARBA" id="ARBA00032824"/>
    </source>
</evidence>
<dbReference type="CDD" id="cd03017">
    <property type="entry name" value="PRX_BCP"/>
    <property type="match status" value="1"/>
</dbReference>
<dbReference type="Gene3D" id="3.40.30.10">
    <property type="entry name" value="Glutaredoxin"/>
    <property type="match status" value="1"/>
</dbReference>
<keyword evidence="5" id="KW-0049">Antioxidant</keyword>
<dbReference type="GO" id="GO:0005737">
    <property type="term" value="C:cytoplasm"/>
    <property type="evidence" value="ECO:0007669"/>
    <property type="project" value="TreeGrafter"/>
</dbReference>
<comment type="function">
    <text evidence="1">Thiol-specific peroxidase that catalyzes the reduction of hydrogen peroxide and organic hydroperoxides to water and alcohols, respectively. Plays a role in cell protection against oxidative stress by detoxifying peroxides and as sensor of hydrogen peroxide-mediated signaling events.</text>
</comment>
<dbReference type="PIRSF" id="PIRSF000239">
    <property type="entry name" value="AHPC"/>
    <property type="match status" value="1"/>
</dbReference>
<proteinExistence type="inferred from homology"/>
<dbReference type="Proteomes" id="UP000237846">
    <property type="component" value="Unassembled WGS sequence"/>
</dbReference>
<feature type="active site" description="Cysteine sulfenic acid (-SOH) intermediate; for peroxidase activity" evidence="13">
    <location>
        <position position="44"/>
    </location>
</feature>
<keyword evidence="4" id="KW-0575">Peroxidase</keyword>
<evidence type="ECO:0000256" key="4">
    <source>
        <dbReference type="ARBA" id="ARBA00022559"/>
    </source>
</evidence>
<dbReference type="EMBL" id="PVZC01000006">
    <property type="protein sequence ID" value="PRX97326.1"/>
    <property type="molecule type" value="Genomic_DNA"/>
</dbReference>
<dbReference type="InterPro" id="IPR013766">
    <property type="entry name" value="Thioredoxin_domain"/>
</dbReference>